<proteinExistence type="predicted"/>
<dbReference type="RefSeq" id="XP_033386727.1">
    <property type="nucleotide sequence ID" value="XM_033533788.1"/>
</dbReference>
<keyword evidence="2" id="KW-1185">Reference proteome</keyword>
<organism evidence="1 2">
    <name type="scientific">Aaosphaeria arxii CBS 175.79</name>
    <dbReference type="NCBI Taxonomy" id="1450172"/>
    <lineage>
        <taxon>Eukaryota</taxon>
        <taxon>Fungi</taxon>
        <taxon>Dikarya</taxon>
        <taxon>Ascomycota</taxon>
        <taxon>Pezizomycotina</taxon>
        <taxon>Dothideomycetes</taxon>
        <taxon>Pleosporomycetidae</taxon>
        <taxon>Pleosporales</taxon>
        <taxon>Pleosporales incertae sedis</taxon>
        <taxon>Aaosphaeria</taxon>
    </lineage>
</organism>
<evidence type="ECO:0000313" key="1">
    <source>
        <dbReference type="EMBL" id="KAF2018388.1"/>
    </source>
</evidence>
<dbReference type="Proteomes" id="UP000799778">
    <property type="component" value="Unassembled WGS sequence"/>
</dbReference>
<dbReference type="GeneID" id="54291185"/>
<protein>
    <submittedName>
        <fullName evidence="1">Uncharacterized protein</fullName>
    </submittedName>
</protein>
<reference evidence="1" key="1">
    <citation type="journal article" date="2020" name="Stud. Mycol.">
        <title>101 Dothideomycetes genomes: a test case for predicting lifestyles and emergence of pathogens.</title>
        <authorList>
            <person name="Haridas S."/>
            <person name="Albert R."/>
            <person name="Binder M."/>
            <person name="Bloem J."/>
            <person name="Labutti K."/>
            <person name="Salamov A."/>
            <person name="Andreopoulos B."/>
            <person name="Baker S."/>
            <person name="Barry K."/>
            <person name="Bills G."/>
            <person name="Bluhm B."/>
            <person name="Cannon C."/>
            <person name="Castanera R."/>
            <person name="Culley D."/>
            <person name="Daum C."/>
            <person name="Ezra D."/>
            <person name="Gonzalez J."/>
            <person name="Henrissat B."/>
            <person name="Kuo A."/>
            <person name="Liang C."/>
            <person name="Lipzen A."/>
            <person name="Lutzoni F."/>
            <person name="Magnuson J."/>
            <person name="Mondo S."/>
            <person name="Nolan M."/>
            <person name="Ohm R."/>
            <person name="Pangilinan J."/>
            <person name="Park H.-J."/>
            <person name="Ramirez L."/>
            <person name="Alfaro M."/>
            <person name="Sun H."/>
            <person name="Tritt A."/>
            <person name="Yoshinaga Y."/>
            <person name="Zwiers L.-H."/>
            <person name="Turgeon B."/>
            <person name="Goodwin S."/>
            <person name="Spatafora J."/>
            <person name="Crous P."/>
            <person name="Grigoriev I."/>
        </authorList>
    </citation>
    <scope>NUCLEOTIDE SEQUENCE</scope>
    <source>
        <strain evidence="1">CBS 175.79</strain>
    </source>
</reference>
<evidence type="ECO:0000313" key="2">
    <source>
        <dbReference type="Proteomes" id="UP000799778"/>
    </source>
</evidence>
<dbReference type="AlphaFoldDB" id="A0A6A5XYL0"/>
<accession>A0A6A5XYL0</accession>
<dbReference type="EMBL" id="ML978068">
    <property type="protein sequence ID" value="KAF2018388.1"/>
    <property type="molecule type" value="Genomic_DNA"/>
</dbReference>
<sequence>MSLRVDYACEVIKYYKDPKSGIAFKVGTQGKIILLQEGKRPWARVGIPGVKDPVHIPKECLKGGSVPWNTEWTTNMDTLAPTVPTPMPNQDSDSGLLSRSIDAFLRALAKCEAPFMTDVIKETLGGEAGTEIAGITSIMNSGVHKAGLLEVLNRHDFSFQAMLDNAAHTIDDNYPKGSGGIYFRRYRDHEGEHHAYVGKAQDFYEQYQKYKDKPTGGYHDSLRSHPGTTDSVHVLCFLAGDNASPPFFVCEQVFICLLETYRPGILDGNTSTLSDRPDAEADVECASHLRQVYLAAATVSNWPGGTSRPTFGCKFGVEGEGVIPVANFRRTTPKTLHDVDKTKEGFRISVYEVQVHWTQMEETFNSFRFRPLVNQVDGIDAPRKNDTFQLVFEVRLDGKPHSRSWARLPHIGPFTNWNIANSWALRIEWRDPQGSWRSRYCQSDTPQRIPDSSRGMIDTYANGVGIMHFLFGVPLGPRAFITNLGFARVKQVDYNHLLKIMSYRDQNAYPNDLGSYRIPDNIIMQEMRKPQYKLQGVNIAFGSKSAARNRKTCDTCQLALAGAGTDKCVQKSGTGYNVCTNCYDLYGRPCCSWTPSKTTAVAQALVTQPQAKGASKAPDSQLQPLHG</sequence>
<dbReference type="OrthoDB" id="4788824at2759"/>
<gene>
    <name evidence="1" type="ORF">BU24DRAFT_491356</name>
</gene>
<name>A0A6A5XYL0_9PLEO</name>